<keyword evidence="9" id="KW-1185">Reference proteome</keyword>
<evidence type="ECO:0000256" key="3">
    <source>
        <dbReference type="ARBA" id="ARBA00022692"/>
    </source>
</evidence>
<reference evidence="8 9" key="1">
    <citation type="submission" date="2019-02" db="EMBL/GenBank/DDBJ databases">
        <title>Deep-cultivation of Planctomycetes and their phenomic and genomic characterization uncovers novel biology.</title>
        <authorList>
            <person name="Wiegand S."/>
            <person name="Jogler M."/>
            <person name="Boedeker C."/>
            <person name="Pinto D."/>
            <person name="Vollmers J."/>
            <person name="Rivas-Marin E."/>
            <person name="Kohn T."/>
            <person name="Peeters S.H."/>
            <person name="Heuer A."/>
            <person name="Rast P."/>
            <person name="Oberbeckmann S."/>
            <person name="Bunk B."/>
            <person name="Jeske O."/>
            <person name="Meyerdierks A."/>
            <person name="Storesund J.E."/>
            <person name="Kallscheuer N."/>
            <person name="Luecker S."/>
            <person name="Lage O.M."/>
            <person name="Pohl T."/>
            <person name="Merkel B.J."/>
            <person name="Hornburger P."/>
            <person name="Mueller R.-W."/>
            <person name="Bruemmer F."/>
            <person name="Labrenz M."/>
            <person name="Spormann A.M."/>
            <person name="Op den Camp H."/>
            <person name="Overmann J."/>
            <person name="Amann R."/>
            <person name="Jetten M.S.M."/>
            <person name="Mascher T."/>
            <person name="Medema M.H."/>
            <person name="Devos D.P."/>
            <person name="Kaster A.-K."/>
            <person name="Ovreas L."/>
            <person name="Rohde M."/>
            <person name="Galperin M.Y."/>
            <person name="Jogler C."/>
        </authorList>
    </citation>
    <scope>NUCLEOTIDE SEQUENCE [LARGE SCALE GENOMIC DNA]</scope>
    <source>
        <strain evidence="8 9">Poly30</strain>
    </source>
</reference>
<comment type="subcellular location">
    <subcellularLocation>
        <location evidence="1">Cell membrane</location>
        <topology evidence="1">Single-pass membrane protein</topology>
    </subcellularLocation>
</comment>
<evidence type="ECO:0000256" key="5">
    <source>
        <dbReference type="ARBA" id="ARBA00023136"/>
    </source>
</evidence>
<evidence type="ECO:0000256" key="1">
    <source>
        <dbReference type="ARBA" id="ARBA00004162"/>
    </source>
</evidence>
<dbReference type="Pfam" id="PF04024">
    <property type="entry name" value="PspC"/>
    <property type="match status" value="1"/>
</dbReference>
<dbReference type="InterPro" id="IPR052027">
    <property type="entry name" value="PspC"/>
</dbReference>
<name>A0A518ENU7_9BACT</name>
<dbReference type="Proteomes" id="UP000320390">
    <property type="component" value="Chromosome"/>
</dbReference>
<sequence>MNEPALPLRRSTTDRVFAGVLGGFAKRFDLDPTGLRIGFVILSVLSVAFPGILVYLLCWLAIPLEDH</sequence>
<feature type="domain" description="Phage shock protein PspC N-terminal" evidence="7">
    <location>
        <begin position="7"/>
        <end position="64"/>
    </location>
</feature>
<keyword evidence="2" id="KW-1003">Cell membrane</keyword>
<evidence type="ECO:0000256" key="4">
    <source>
        <dbReference type="ARBA" id="ARBA00022989"/>
    </source>
</evidence>
<dbReference type="OrthoDB" id="5772680at2"/>
<evidence type="ECO:0000313" key="9">
    <source>
        <dbReference type="Proteomes" id="UP000320390"/>
    </source>
</evidence>
<dbReference type="AlphaFoldDB" id="A0A518ENU7"/>
<keyword evidence="4 6" id="KW-1133">Transmembrane helix</keyword>
<dbReference type="RefSeq" id="WP_145195329.1">
    <property type="nucleotide sequence ID" value="NZ_CP036434.1"/>
</dbReference>
<evidence type="ECO:0000256" key="2">
    <source>
        <dbReference type="ARBA" id="ARBA00022475"/>
    </source>
</evidence>
<proteinExistence type="predicted"/>
<accession>A0A518ENU7</accession>
<dbReference type="PANTHER" id="PTHR33885:SF3">
    <property type="entry name" value="PHAGE SHOCK PROTEIN C"/>
    <property type="match status" value="1"/>
</dbReference>
<organism evidence="8 9">
    <name type="scientific">Saltatorellus ferox</name>
    <dbReference type="NCBI Taxonomy" id="2528018"/>
    <lineage>
        <taxon>Bacteria</taxon>
        <taxon>Pseudomonadati</taxon>
        <taxon>Planctomycetota</taxon>
        <taxon>Planctomycetia</taxon>
        <taxon>Planctomycetia incertae sedis</taxon>
        <taxon>Saltatorellus</taxon>
    </lineage>
</organism>
<dbReference type="PANTHER" id="PTHR33885">
    <property type="entry name" value="PHAGE SHOCK PROTEIN C"/>
    <property type="match status" value="1"/>
</dbReference>
<evidence type="ECO:0000313" key="8">
    <source>
        <dbReference type="EMBL" id="QDV05753.1"/>
    </source>
</evidence>
<gene>
    <name evidence="8" type="ORF">Poly30_12550</name>
</gene>
<dbReference type="EMBL" id="CP036434">
    <property type="protein sequence ID" value="QDV05753.1"/>
    <property type="molecule type" value="Genomic_DNA"/>
</dbReference>
<evidence type="ECO:0000256" key="6">
    <source>
        <dbReference type="SAM" id="Phobius"/>
    </source>
</evidence>
<dbReference type="GO" id="GO:0005886">
    <property type="term" value="C:plasma membrane"/>
    <property type="evidence" value="ECO:0007669"/>
    <property type="project" value="UniProtKB-SubCell"/>
</dbReference>
<keyword evidence="3 6" id="KW-0812">Transmembrane</keyword>
<evidence type="ECO:0000259" key="7">
    <source>
        <dbReference type="Pfam" id="PF04024"/>
    </source>
</evidence>
<keyword evidence="5 6" id="KW-0472">Membrane</keyword>
<feature type="transmembrane region" description="Helical" evidence="6">
    <location>
        <begin position="37"/>
        <end position="62"/>
    </location>
</feature>
<protein>
    <submittedName>
        <fullName evidence="8">PspC domain protein</fullName>
    </submittedName>
</protein>
<dbReference type="InterPro" id="IPR007168">
    <property type="entry name" value="Phageshock_PspC_N"/>
</dbReference>